<sequence length="260" mass="27517">MATAPGADYAAMLKRWLSQILWIAPEGVIIALLLAINAIVPSIWIGAGMTLLVVTFISRITALYLTSRALFQARWEAADALATVASMLHPWSPDALALRGAIALARSDSATAVRLLQRAQRLAPNRSAITAALSGAYLEEGEPQAAAVAARRALELDPANAAAHLHLAQALAAIGARAELIEDQLRAGLAHHPEPDAEASLRCALAHHLAQEERWAEAALALSAARAVLPHCSAAQRAIVSQRIAEIDRAIHSAREDHAA</sequence>
<keyword evidence="2" id="KW-0812">Transmembrane</keyword>
<keyword evidence="4" id="KW-1185">Reference proteome</keyword>
<feature type="transmembrane region" description="Helical" evidence="2">
    <location>
        <begin position="20"/>
        <end position="39"/>
    </location>
</feature>
<feature type="repeat" description="TPR" evidence="1">
    <location>
        <begin position="127"/>
        <end position="160"/>
    </location>
</feature>
<evidence type="ECO:0000313" key="4">
    <source>
        <dbReference type="Proteomes" id="UP000000263"/>
    </source>
</evidence>
<keyword evidence="2" id="KW-0472">Membrane</keyword>
<feature type="transmembrane region" description="Helical" evidence="2">
    <location>
        <begin position="45"/>
        <end position="65"/>
    </location>
</feature>
<evidence type="ECO:0000313" key="3">
    <source>
        <dbReference type="EMBL" id="ABU57717.1"/>
    </source>
</evidence>
<dbReference type="KEGG" id="rca:Rcas_1625"/>
<dbReference type="InterPro" id="IPR019734">
    <property type="entry name" value="TPR_rpt"/>
</dbReference>
<organism evidence="3 4">
    <name type="scientific">Roseiflexus castenholzii (strain DSM 13941 / HLO8)</name>
    <dbReference type="NCBI Taxonomy" id="383372"/>
    <lineage>
        <taxon>Bacteria</taxon>
        <taxon>Bacillati</taxon>
        <taxon>Chloroflexota</taxon>
        <taxon>Chloroflexia</taxon>
        <taxon>Chloroflexales</taxon>
        <taxon>Roseiflexineae</taxon>
        <taxon>Roseiflexaceae</taxon>
        <taxon>Roseiflexus</taxon>
    </lineage>
</organism>
<reference evidence="3 4" key="1">
    <citation type="submission" date="2007-08" db="EMBL/GenBank/DDBJ databases">
        <title>Complete sequence of Roseiflexus castenholzii DSM 13941.</title>
        <authorList>
            <consortium name="US DOE Joint Genome Institute"/>
            <person name="Copeland A."/>
            <person name="Lucas S."/>
            <person name="Lapidus A."/>
            <person name="Barry K."/>
            <person name="Glavina del Rio T."/>
            <person name="Dalin E."/>
            <person name="Tice H."/>
            <person name="Pitluck S."/>
            <person name="Thompson L.S."/>
            <person name="Brettin T."/>
            <person name="Bruce D."/>
            <person name="Detter J.C."/>
            <person name="Han C."/>
            <person name="Tapia R."/>
            <person name="Schmutz J."/>
            <person name="Larimer F."/>
            <person name="Land M."/>
            <person name="Hauser L."/>
            <person name="Kyrpides N."/>
            <person name="Mikhailova N."/>
            <person name="Bryant D.A."/>
            <person name="Hanada S."/>
            <person name="Tsukatani Y."/>
            <person name="Richardson P."/>
        </authorList>
    </citation>
    <scope>NUCLEOTIDE SEQUENCE [LARGE SCALE GENOMIC DNA]</scope>
    <source>
        <strain evidence="4">DSM 13941 / HLO8</strain>
    </source>
</reference>
<dbReference type="Proteomes" id="UP000000263">
    <property type="component" value="Chromosome"/>
</dbReference>
<evidence type="ECO:0000256" key="1">
    <source>
        <dbReference type="PROSITE-ProRule" id="PRU00339"/>
    </source>
</evidence>
<name>A7NJP7_ROSCS</name>
<accession>A7NJP7</accession>
<proteinExistence type="predicted"/>
<dbReference type="RefSeq" id="WP_012120145.1">
    <property type="nucleotide sequence ID" value="NC_009767.1"/>
</dbReference>
<dbReference type="SUPFAM" id="SSF48452">
    <property type="entry name" value="TPR-like"/>
    <property type="match status" value="1"/>
</dbReference>
<gene>
    <name evidence="3" type="ordered locus">Rcas_1625</name>
</gene>
<keyword evidence="1" id="KW-0802">TPR repeat</keyword>
<dbReference type="AlphaFoldDB" id="A7NJP7"/>
<dbReference type="OrthoDB" id="9867707at2"/>
<dbReference type="HOGENOM" id="CLU_1069122_0_0_0"/>
<dbReference type="Gene3D" id="1.25.40.10">
    <property type="entry name" value="Tetratricopeptide repeat domain"/>
    <property type="match status" value="1"/>
</dbReference>
<evidence type="ECO:0000256" key="2">
    <source>
        <dbReference type="SAM" id="Phobius"/>
    </source>
</evidence>
<dbReference type="STRING" id="383372.Rcas_1625"/>
<protein>
    <submittedName>
        <fullName evidence="3">TPR repeat-containing protein</fullName>
    </submittedName>
</protein>
<keyword evidence="2" id="KW-1133">Transmembrane helix</keyword>
<dbReference type="SMART" id="SM00028">
    <property type="entry name" value="TPR"/>
    <property type="match status" value="3"/>
</dbReference>
<dbReference type="EMBL" id="CP000804">
    <property type="protein sequence ID" value="ABU57717.1"/>
    <property type="molecule type" value="Genomic_DNA"/>
</dbReference>
<dbReference type="InterPro" id="IPR011990">
    <property type="entry name" value="TPR-like_helical_dom_sf"/>
</dbReference>
<dbReference type="eggNOG" id="COG0457">
    <property type="taxonomic scope" value="Bacteria"/>
</dbReference>
<dbReference type="PROSITE" id="PS50005">
    <property type="entry name" value="TPR"/>
    <property type="match status" value="1"/>
</dbReference>